<dbReference type="InterPro" id="IPR003607">
    <property type="entry name" value="HD/PDEase_dom"/>
</dbReference>
<feature type="domain" description="HD/PDEase" evidence="3">
    <location>
        <begin position="555"/>
        <end position="714"/>
    </location>
</feature>
<name>A0A4U8YIW5_9BACT</name>
<feature type="compositionally biased region" description="Basic and acidic residues" evidence="1">
    <location>
        <begin position="792"/>
        <end position="803"/>
    </location>
</feature>
<sequence>MNLRPEKRLPFRESVRAYFVTSGHVLWILLGLITLFFTLIIYPNLSVTKFSYSVGDIAEKNIKAPRDFLIQDDAATEASRKLAIRSVLPVYDNNTEVVARQVANVRSAFSEFRTILTQPPVPPPPQPSVEPGKETTVAATPLEEVWLRKQEFEDKIGIEVSRGAFQVLETHLFSKTIEDLICRIYTEIMTNGVVANKDLLLRQGDRGITLRTVDGKEESVAKNLKAYYGLEQAQTMVRIVADPLFKKEAADVDYTALNLIVDFTQRMLQPNITLNGSETESRAKRAAEEVKPVLFKVKVGEMILREGERVTELQLAKLQELQHQTRNRHLFSRSIGAAMVTAFFLMIAFLVHYRPKNEGIEDRNKNMFFLATVLVTFLFVAKISLSVPGVIGASVEFDIHEISVYFGMPVAAGAMAVCLFMGMEAALFFSIVFAALVTLVFANQFPMFIYIFLSSAMAAFWLKNCRERKVFIKAGAKLGLLNVVLATGVVTYTSDISLEIYLWSALFAFTGGIASGIVTAGIAPLLEMLFDYTTDIKLLELANLDQPILRRLMIEAPGTYNHSVIVGTLADAVASEIGANPLLARVCGYYHDIGKIEKAQYFIENQSDGKNRHDKLAPSMSALILTGHVKAGIEIARQYRLGKPIMDTIQQHHGTSIIEFFYEKAKAQKEDTEETVNPDDFRYPGPKPQTVEAAIVMMADVLEAATRSLDNPTPARIQGLVQNLINKIFASGQLDYCEITLKDLHIMAKRFNVVLSGINHHRIKYPEKSGNGQKAKNGDSNRQSAGDAPGPPERDPGEGEGHLKRLGIK</sequence>
<dbReference type="InterPro" id="IPR011624">
    <property type="entry name" value="Metal-dep_PHydrolase_7TM_extra"/>
</dbReference>
<dbReference type="SUPFAM" id="SSF109604">
    <property type="entry name" value="HD-domain/PDEase-like"/>
    <property type="match status" value="1"/>
</dbReference>
<feature type="transmembrane region" description="Helical" evidence="2">
    <location>
        <begin position="500"/>
        <end position="526"/>
    </location>
</feature>
<feature type="transmembrane region" description="Helical" evidence="2">
    <location>
        <begin position="474"/>
        <end position="494"/>
    </location>
</feature>
<dbReference type="CDD" id="cd00077">
    <property type="entry name" value="HDc"/>
    <property type="match status" value="1"/>
</dbReference>
<dbReference type="RefSeq" id="WP_180137922.1">
    <property type="nucleotide sequence ID" value="NZ_CAADHO010000002.1"/>
</dbReference>
<feature type="transmembrane region" description="Helical" evidence="2">
    <location>
        <begin position="367"/>
        <end position="390"/>
    </location>
</feature>
<evidence type="ECO:0000256" key="1">
    <source>
        <dbReference type="SAM" id="MobiDB-lite"/>
    </source>
</evidence>
<dbReference type="InterPro" id="IPR006675">
    <property type="entry name" value="HDIG_dom"/>
</dbReference>
<evidence type="ECO:0000313" key="5">
    <source>
        <dbReference type="Proteomes" id="UP000507962"/>
    </source>
</evidence>
<dbReference type="EMBL" id="CAADHO010000002">
    <property type="protein sequence ID" value="VFQ43626.1"/>
    <property type="molecule type" value="Genomic_DNA"/>
</dbReference>
<dbReference type="Pfam" id="PF01966">
    <property type="entry name" value="HD"/>
    <property type="match status" value="1"/>
</dbReference>
<accession>A0A4U8YIW5</accession>
<evidence type="ECO:0000313" key="4">
    <source>
        <dbReference type="EMBL" id="VFQ43626.1"/>
    </source>
</evidence>
<dbReference type="Pfam" id="PF07697">
    <property type="entry name" value="7TMR-HDED"/>
    <property type="match status" value="1"/>
</dbReference>
<keyword evidence="2" id="KW-0472">Membrane</keyword>
<feature type="transmembrane region" description="Helical" evidence="2">
    <location>
        <begin position="335"/>
        <end position="355"/>
    </location>
</feature>
<dbReference type="PANTHER" id="PTHR36442:SF1">
    <property type="entry name" value="CYCLIC-DI-AMP PHOSPHODIESTERASE PGPH"/>
    <property type="match status" value="1"/>
</dbReference>
<dbReference type="InterPro" id="IPR006674">
    <property type="entry name" value="HD_domain"/>
</dbReference>
<dbReference type="InterPro" id="IPR011621">
    <property type="entry name" value="Metal-dep_PHydrolase_7TM_intra"/>
</dbReference>
<feature type="transmembrane region" description="Helical" evidence="2">
    <location>
        <begin position="428"/>
        <end position="453"/>
    </location>
</feature>
<keyword evidence="2" id="KW-0812">Transmembrane</keyword>
<keyword evidence="4" id="KW-0675">Receptor</keyword>
<feature type="transmembrane region" description="Helical" evidence="2">
    <location>
        <begin position="20"/>
        <end position="42"/>
    </location>
</feature>
<dbReference type="PANTHER" id="PTHR36442">
    <property type="entry name" value="CYCLIC-DI-AMP PHOSPHODIESTERASE PGPH"/>
    <property type="match status" value="1"/>
</dbReference>
<dbReference type="Gene3D" id="1.10.3210.10">
    <property type="entry name" value="Hypothetical protein af1432"/>
    <property type="match status" value="1"/>
</dbReference>
<dbReference type="NCBIfam" id="TIGR00277">
    <property type="entry name" value="HDIG"/>
    <property type="match status" value="1"/>
</dbReference>
<dbReference type="AlphaFoldDB" id="A0A4U8YIW5"/>
<reference evidence="4 5" key="1">
    <citation type="submission" date="2019-03" db="EMBL/GenBank/DDBJ databases">
        <authorList>
            <person name="Nijsse B."/>
        </authorList>
    </citation>
    <scope>NUCLEOTIDE SEQUENCE [LARGE SCALE GENOMIC DNA]</scope>
    <source>
        <strain evidence="4">Desulfoluna butyratoxydans MSL71</strain>
    </source>
</reference>
<keyword evidence="4" id="KW-0378">Hydrolase</keyword>
<dbReference type="Pfam" id="PF07698">
    <property type="entry name" value="7TM-7TMR_HD"/>
    <property type="match status" value="1"/>
</dbReference>
<dbReference type="GO" id="GO:0016787">
    <property type="term" value="F:hydrolase activity"/>
    <property type="evidence" value="ECO:0007669"/>
    <property type="project" value="UniProtKB-KW"/>
</dbReference>
<feature type="compositionally biased region" description="Polar residues" evidence="1">
    <location>
        <begin position="770"/>
        <end position="784"/>
    </location>
</feature>
<feature type="transmembrane region" description="Helical" evidence="2">
    <location>
        <begin position="402"/>
        <end position="422"/>
    </location>
</feature>
<keyword evidence="5" id="KW-1185">Reference proteome</keyword>
<keyword evidence="2" id="KW-1133">Transmembrane helix</keyword>
<organism evidence="4 5">
    <name type="scientific">Desulfoluna butyratoxydans</name>
    <dbReference type="NCBI Taxonomy" id="231438"/>
    <lineage>
        <taxon>Bacteria</taxon>
        <taxon>Pseudomonadati</taxon>
        <taxon>Thermodesulfobacteriota</taxon>
        <taxon>Desulfobacteria</taxon>
        <taxon>Desulfobacterales</taxon>
        <taxon>Desulfolunaceae</taxon>
        <taxon>Desulfoluna</taxon>
    </lineage>
</organism>
<feature type="region of interest" description="Disordered" evidence="1">
    <location>
        <begin position="764"/>
        <end position="809"/>
    </location>
</feature>
<dbReference type="InterPro" id="IPR052722">
    <property type="entry name" value="PgpH_phosphodiesterase"/>
</dbReference>
<dbReference type="SMART" id="SM00471">
    <property type="entry name" value="HDc"/>
    <property type="match status" value="1"/>
</dbReference>
<proteinExistence type="predicted"/>
<evidence type="ECO:0000259" key="3">
    <source>
        <dbReference type="SMART" id="SM00471"/>
    </source>
</evidence>
<gene>
    <name evidence="4" type="ORF">MSL71_12610</name>
</gene>
<dbReference type="Proteomes" id="UP000507962">
    <property type="component" value="Unassembled WGS sequence"/>
</dbReference>
<evidence type="ECO:0000256" key="2">
    <source>
        <dbReference type="SAM" id="Phobius"/>
    </source>
</evidence>
<protein>
    <submittedName>
        <fullName evidence="4">7tm receptor with intracellular hd hydrolase</fullName>
    </submittedName>
</protein>